<dbReference type="SUPFAM" id="SSF56059">
    <property type="entry name" value="Glutathione synthetase ATP-binding domain-like"/>
    <property type="match status" value="1"/>
</dbReference>
<dbReference type="Gene3D" id="3.40.50.20">
    <property type="match status" value="1"/>
</dbReference>
<reference evidence="11" key="1">
    <citation type="submission" date="2018-06" db="EMBL/GenBank/DDBJ databases">
        <authorList>
            <person name="Zhirakovskaya E."/>
        </authorList>
    </citation>
    <scope>NUCLEOTIDE SEQUENCE</scope>
</reference>
<dbReference type="EMBL" id="UOGK01000108">
    <property type="protein sequence ID" value="VAX37649.1"/>
    <property type="molecule type" value="Genomic_DNA"/>
</dbReference>
<dbReference type="InterPro" id="IPR016185">
    <property type="entry name" value="PreATP-grasp_dom_sf"/>
</dbReference>
<keyword evidence="5" id="KW-0547">Nucleotide-binding</keyword>
<gene>
    <name evidence="11" type="ORF">MNBD_PLANCTO03-652</name>
</gene>
<name>A0A3B1D604_9ZZZZ</name>
<comment type="similarity">
    <text evidence="2">Belongs to the D-alanine--D-alanine ligase family.</text>
</comment>
<keyword evidence="8" id="KW-0573">Peptidoglycan synthesis</keyword>
<evidence type="ECO:0000256" key="4">
    <source>
        <dbReference type="ARBA" id="ARBA00022598"/>
    </source>
</evidence>
<proteinExistence type="inferred from homology"/>
<sequence length="299" mass="31442">MSGHPDTPLPSVLVLCGGPDAEHPVSLQSAEGVTEAFGRVGAEVHRVVIDRPTVEELATLPGEVVFPVLHGCFGEGGPLQDLLEKLGRPFVGSGGRAARMAMDKLATKLLALSLGIATKPVCVFHPDDPVCPLPLPVVVKPVREGSSVGLHLCASEAAWASAHSKVSRDISEHPGRAYMVEPMVRGRELTVGVLEEPGGFVALPTIEIVPAEGVYDFAAKYDRDDTRYVVNPEFRAGETPAPLAEAAVALAAALGVRHLCRVDFLLDEAGEPWLLEANTMPGFTSHSLFPMAAAASGLA</sequence>
<dbReference type="GO" id="GO:0005524">
    <property type="term" value="F:ATP binding"/>
    <property type="evidence" value="ECO:0007669"/>
    <property type="project" value="UniProtKB-KW"/>
</dbReference>
<evidence type="ECO:0000256" key="5">
    <source>
        <dbReference type="ARBA" id="ARBA00022741"/>
    </source>
</evidence>
<dbReference type="PROSITE" id="PS00844">
    <property type="entry name" value="DALA_DALA_LIGASE_2"/>
    <property type="match status" value="1"/>
</dbReference>
<protein>
    <submittedName>
        <fullName evidence="11">D-alanine--D-alanine ligase</fullName>
        <ecNumber evidence="11">6.3.2.4</ecNumber>
    </submittedName>
</protein>
<dbReference type="GO" id="GO:0008360">
    <property type="term" value="P:regulation of cell shape"/>
    <property type="evidence" value="ECO:0007669"/>
    <property type="project" value="UniProtKB-KW"/>
</dbReference>
<keyword evidence="7" id="KW-0133">Cell shape</keyword>
<dbReference type="InterPro" id="IPR000291">
    <property type="entry name" value="D-Ala_lig_Van_CS"/>
</dbReference>
<keyword evidence="9" id="KW-0961">Cell wall biogenesis/degradation</keyword>
<organism evidence="11">
    <name type="scientific">hydrothermal vent metagenome</name>
    <dbReference type="NCBI Taxonomy" id="652676"/>
    <lineage>
        <taxon>unclassified sequences</taxon>
        <taxon>metagenomes</taxon>
        <taxon>ecological metagenomes</taxon>
    </lineage>
</organism>
<dbReference type="GO" id="GO:0046872">
    <property type="term" value="F:metal ion binding"/>
    <property type="evidence" value="ECO:0007669"/>
    <property type="project" value="InterPro"/>
</dbReference>
<feature type="domain" description="ATP-grasp" evidence="10">
    <location>
        <begin position="108"/>
        <end position="299"/>
    </location>
</feature>
<evidence type="ECO:0000256" key="7">
    <source>
        <dbReference type="ARBA" id="ARBA00022960"/>
    </source>
</evidence>
<dbReference type="GO" id="GO:0005737">
    <property type="term" value="C:cytoplasm"/>
    <property type="evidence" value="ECO:0007669"/>
    <property type="project" value="UniProtKB-SubCell"/>
</dbReference>
<feature type="non-terminal residue" evidence="11">
    <location>
        <position position="299"/>
    </location>
</feature>
<evidence type="ECO:0000256" key="9">
    <source>
        <dbReference type="ARBA" id="ARBA00023316"/>
    </source>
</evidence>
<evidence type="ECO:0000256" key="3">
    <source>
        <dbReference type="ARBA" id="ARBA00022490"/>
    </source>
</evidence>
<evidence type="ECO:0000259" key="10">
    <source>
        <dbReference type="PROSITE" id="PS50975"/>
    </source>
</evidence>
<dbReference type="SUPFAM" id="SSF52440">
    <property type="entry name" value="PreATP-grasp domain"/>
    <property type="match status" value="1"/>
</dbReference>
<dbReference type="PANTHER" id="PTHR23132">
    <property type="entry name" value="D-ALANINE--D-ALANINE LIGASE"/>
    <property type="match status" value="1"/>
</dbReference>
<dbReference type="PROSITE" id="PS50975">
    <property type="entry name" value="ATP_GRASP"/>
    <property type="match status" value="1"/>
</dbReference>
<dbReference type="GO" id="GO:0008716">
    <property type="term" value="F:D-alanine-D-alanine ligase activity"/>
    <property type="evidence" value="ECO:0007669"/>
    <property type="project" value="UniProtKB-EC"/>
</dbReference>
<accession>A0A3B1D604</accession>
<dbReference type="GO" id="GO:0009252">
    <property type="term" value="P:peptidoglycan biosynthetic process"/>
    <property type="evidence" value="ECO:0007669"/>
    <property type="project" value="UniProtKB-KW"/>
</dbReference>
<dbReference type="PANTHER" id="PTHR23132:SF23">
    <property type="entry name" value="D-ALANINE--D-ALANINE LIGASE B"/>
    <property type="match status" value="1"/>
</dbReference>
<keyword evidence="6" id="KW-0067">ATP-binding</keyword>
<dbReference type="GO" id="GO:0071555">
    <property type="term" value="P:cell wall organization"/>
    <property type="evidence" value="ECO:0007669"/>
    <property type="project" value="UniProtKB-KW"/>
</dbReference>
<evidence type="ECO:0000256" key="8">
    <source>
        <dbReference type="ARBA" id="ARBA00022984"/>
    </source>
</evidence>
<dbReference type="Pfam" id="PF07478">
    <property type="entry name" value="Dala_Dala_lig_C"/>
    <property type="match status" value="1"/>
</dbReference>
<evidence type="ECO:0000313" key="11">
    <source>
        <dbReference type="EMBL" id="VAX37649.1"/>
    </source>
</evidence>
<dbReference type="EC" id="6.3.2.4" evidence="11"/>
<dbReference type="AlphaFoldDB" id="A0A3B1D604"/>
<keyword evidence="4 11" id="KW-0436">Ligase</keyword>
<evidence type="ECO:0000256" key="1">
    <source>
        <dbReference type="ARBA" id="ARBA00004496"/>
    </source>
</evidence>
<evidence type="ECO:0000256" key="2">
    <source>
        <dbReference type="ARBA" id="ARBA00010871"/>
    </source>
</evidence>
<dbReference type="Gene3D" id="3.30.1490.20">
    <property type="entry name" value="ATP-grasp fold, A domain"/>
    <property type="match status" value="1"/>
</dbReference>
<keyword evidence="3" id="KW-0963">Cytoplasm</keyword>
<dbReference type="Gene3D" id="3.30.470.20">
    <property type="entry name" value="ATP-grasp fold, B domain"/>
    <property type="match status" value="1"/>
</dbReference>
<evidence type="ECO:0000256" key="6">
    <source>
        <dbReference type="ARBA" id="ARBA00022840"/>
    </source>
</evidence>
<dbReference type="InterPro" id="IPR013815">
    <property type="entry name" value="ATP_grasp_subdomain_1"/>
</dbReference>
<dbReference type="InterPro" id="IPR011761">
    <property type="entry name" value="ATP-grasp"/>
</dbReference>
<dbReference type="InterPro" id="IPR011095">
    <property type="entry name" value="Dala_Dala_lig_C"/>
</dbReference>
<comment type="subcellular location">
    <subcellularLocation>
        <location evidence="1">Cytoplasm</location>
    </subcellularLocation>
</comment>